<gene>
    <name evidence="2" type="ORF">PAI11_34320</name>
</gene>
<comment type="caution">
    <text evidence="2">The sequence shown here is derived from an EMBL/GenBank/DDBJ whole genome shotgun (WGS) entry which is preliminary data.</text>
</comment>
<dbReference type="Proteomes" id="UP000005143">
    <property type="component" value="Unassembled WGS sequence"/>
</dbReference>
<proteinExistence type="predicted"/>
<evidence type="ECO:0000313" key="2">
    <source>
        <dbReference type="EMBL" id="EHN09725.1"/>
    </source>
</evidence>
<accession>H0E9B5</accession>
<reference evidence="2 3" key="1">
    <citation type="journal article" date="2013" name="Biodegradation">
        <title>Quantitative proteomic analysis of ibuprofen-degrading Patulibacter sp. strain I11.</title>
        <authorList>
            <person name="Almeida B."/>
            <person name="Kjeldal H."/>
            <person name="Lolas I."/>
            <person name="Knudsen A.D."/>
            <person name="Carvalho G."/>
            <person name="Nielsen K.L."/>
            <person name="Barreto Crespo M.T."/>
            <person name="Stensballe A."/>
            <person name="Nielsen J.L."/>
        </authorList>
    </citation>
    <scope>NUCLEOTIDE SEQUENCE [LARGE SCALE GENOMIC DNA]</scope>
    <source>
        <strain evidence="2 3">I11</strain>
    </source>
</reference>
<evidence type="ECO:0000313" key="3">
    <source>
        <dbReference type="Proteomes" id="UP000005143"/>
    </source>
</evidence>
<evidence type="ECO:0000256" key="1">
    <source>
        <dbReference type="SAM" id="MobiDB-lite"/>
    </source>
</evidence>
<protein>
    <submittedName>
        <fullName evidence="2">Uncharacterized protein</fullName>
    </submittedName>
</protein>
<dbReference type="RefSeq" id="WP_007577529.1">
    <property type="nucleotide sequence ID" value="NZ_AGUD01000256.1"/>
</dbReference>
<name>H0E9B5_9ACTN</name>
<feature type="compositionally biased region" description="Low complexity" evidence="1">
    <location>
        <begin position="1"/>
        <end position="20"/>
    </location>
</feature>
<sequence>MSTETTTGAATTAAPTGAPGVDAPRIPLQHLTGEAAQEARQVGARRLAEYDRLADASGLYGSSSGPDRVTREDVRPGGITFYVYDAAAVASDRAWHTYWRANTNERGAYDQHDPAKMAAAPPRPSYGIACVATGTWTQLRAWLQAPEQASMFDLLGGGA</sequence>
<feature type="region of interest" description="Disordered" evidence="1">
    <location>
        <begin position="1"/>
        <end position="40"/>
    </location>
</feature>
<keyword evidence="3" id="KW-1185">Reference proteome</keyword>
<dbReference type="AlphaFoldDB" id="H0E9B5"/>
<organism evidence="2 3">
    <name type="scientific">Patulibacter medicamentivorans</name>
    <dbReference type="NCBI Taxonomy" id="1097667"/>
    <lineage>
        <taxon>Bacteria</taxon>
        <taxon>Bacillati</taxon>
        <taxon>Actinomycetota</taxon>
        <taxon>Thermoleophilia</taxon>
        <taxon>Solirubrobacterales</taxon>
        <taxon>Patulibacteraceae</taxon>
        <taxon>Patulibacter</taxon>
    </lineage>
</organism>
<dbReference type="EMBL" id="AGUD01000256">
    <property type="protein sequence ID" value="EHN09725.1"/>
    <property type="molecule type" value="Genomic_DNA"/>
</dbReference>